<evidence type="ECO:0000313" key="3">
    <source>
        <dbReference type="EMBL" id="MEU1955819.1"/>
    </source>
</evidence>
<accession>A0ABV2WY53</accession>
<dbReference type="RefSeq" id="WP_356957470.1">
    <property type="nucleotide sequence ID" value="NZ_JBEYBD010000009.1"/>
</dbReference>
<evidence type="ECO:0008006" key="5">
    <source>
        <dbReference type="Google" id="ProtNLM"/>
    </source>
</evidence>
<comment type="caution">
    <text evidence="3">The sequence shown here is derived from an EMBL/GenBank/DDBJ whole genome shotgun (WGS) entry which is preliminary data.</text>
</comment>
<keyword evidence="4" id="KW-1185">Reference proteome</keyword>
<proteinExistence type="predicted"/>
<evidence type="ECO:0000313" key="4">
    <source>
        <dbReference type="Proteomes" id="UP001550628"/>
    </source>
</evidence>
<protein>
    <recommendedName>
        <fullName evidence="5">Ig-like domain-containing protein</fullName>
    </recommendedName>
</protein>
<organism evidence="3 4">
    <name type="scientific">Nocardia rhamnosiphila</name>
    <dbReference type="NCBI Taxonomy" id="426716"/>
    <lineage>
        <taxon>Bacteria</taxon>
        <taxon>Bacillati</taxon>
        <taxon>Actinomycetota</taxon>
        <taxon>Actinomycetes</taxon>
        <taxon>Mycobacteriales</taxon>
        <taxon>Nocardiaceae</taxon>
        <taxon>Nocardia</taxon>
    </lineage>
</organism>
<evidence type="ECO:0000256" key="2">
    <source>
        <dbReference type="SAM" id="SignalP"/>
    </source>
</evidence>
<feature type="chain" id="PRO_5045847062" description="Ig-like domain-containing protein" evidence="2">
    <location>
        <begin position="21"/>
        <end position="249"/>
    </location>
</feature>
<evidence type="ECO:0000256" key="1">
    <source>
        <dbReference type="SAM" id="MobiDB-lite"/>
    </source>
</evidence>
<feature type="region of interest" description="Disordered" evidence="1">
    <location>
        <begin position="29"/>
        <end position="63"/>
    </location>
</feature>
<name>A0ABV2WY53_9NOCA</name>
<feature type="compositionally biased region" description="Polar residues" evidence="1">
    <location>
        <begin position="36"/>
        <end position="58"/>
    </location>
</feature>
<gene>
    <name evidence="3" type="ORF">ABZ510_28670</name>
</gene>
<sequence length="249" mass="25417">MAFAVWVRSVPVFTSLLVTALSGCASPSGGDPGAVVSSTAPPGAAQPSTAAATEDQQPSDPPPTTVVSLVAVDGSGRPTDGFDVSGTAPAGRLDCTNGISSRSATSPGIYHCGASADAADICWARASGTELLCADDPWNRELRWYSVEPRLEPIGKTADPEPWALELADGRRCRIRVGGAWGGRADGLVGAYSCTGGAEVVLQPSDARTAIDTSAPTWHIRLGELGAGSPELPPPTIVDVRTAYFAAAS</sequence>
<dbReference type="Proteomes" id="UP001550628">
    <property type="component" value="Unassembled WGS sequence"/>
</dbReference>
<keyword evidence="2" id="KW-0732">Signal</keyword>
<reference evidence="3 4" key="1">
    <citation type="submission" date="2024-06" db="EMBL/GenBank/DDBJ databases">
        <title>The Natural Products Discovery Center: Release of the First 8490 Sequenced Strains for Exploring Actinobacteria Biosynthetic Diversity.</title>
        <authorList>
            <person name="Kalkreuter E."/>
            <person name="Kautsar S.A."/>
            <person name="Yang D."/>
            <person name="Bader C.D."/>
            <person name="Teijaro C.N."/>
            <person name="Fluegel L."/>
            <person name="Davis C.M."/>
            <person name="Simpson J.R."/>
            <person name="Lauterbach L."/>
            <person name="Steele A.D."/>
            <person name="Gui C."/>
            <person name="Meng S."/>
            <person name="Li G."/>
            <person name="Viehrig K."/>
            <person name="Ye F."/>
            <person name="Su P."/>
            <person name="Kiefer A.F."/>
            <person name="Nichols A."/>
            <person name="Cepeda A.J."/>
            <person name="Yan W."/>
            <person name="Fan B."/>
            <person name="Jiang Y."/>
            <person name="Adhikari A."/>
            <person name="Zheng C.-J."/>
            <person name="Schuster L."/>
            <person name="Cowan T.M."/>
            <person name="Smanski M.J."/>
            <person name="Chevrette M.G."/>
            <person name="De Carvalho L.P.S."/>
            <person name="Shen B."/>
        </authorList>
    </citation>
    <scope>NUCLEOTIDE SEQUENCE [LARGE SCALE GENOMIC DNA]</scope>
    <source>
        <strain evidence="3 4">NPDC019708</strain>
    </source>
</reference>
<dbReference type="EMBL" id="JBEYBF010000028">
    <property type="protein sequence ID" value="MEU1955819.1"/>
    <property type="molecule type" value="Genomic_DNA"/>
</dbReference>
<feature type="signal peptide" evidence="2">
    <location>
        <begin position="1"/>
        <end position="20"/>
    </location>
</feature>